<evidence type="ECO:0000256" key="4">
    <source>
        <dbReference type="ARBA" id="ARBA00023163"/>
    </source>
</evidence>
<proteinExistence type="predicted"/>
<reference evidence="7" key="1">
    <citation type="journal article" date="2019" name="Int. J. Syst. Evol. Microbiol.">
        <title>The Global Catalogue of Microorganisms (GCM) 10K type strain sequencing project: providing services to taxonomists for standard genome sequencing and annotation.</title>
        <authorList>
            <consortium name="The Broad Institute Genomics Platform"/>
            <consortium name="The Broad Institute Genome Sequencing Center for Infectious Disease"/>
            <person name="Wu L."/>
            <person name="Ma J."/>
        </authorList>
    </citation>
    <scope>NUCLEOTIDE SEQUENCE [LARGE SCALE GENOMIC DNA]</scope>
    <source>
        <strain evidence="7">JCM 9091</strain>
    </source>
</reference>
<evidence type="ECO:0000259" key="5">
    <source>
        <dbReference type="PROSITE" id="PS50937"/>
    </source>
</evidence>
<dbReference type="InterPro" id="IPR000551">
    <property type="entry name" value="MerR-type_HTH_dom"/>
</dbReference>
<name>A0ABP6LVS8_9ACTN</name>
<dbReference type="SMART" id="SM00422">
    <property type="entry name" value="HTH_MERR"/>
    <property type="match status" value="1"/>
</dbReference>
<organism evidence="6 7">
    <name type="scientific">Streptomyces glomeratus</name>
    <dbReference type="NCBI Taxonomy" id="284452"/>
    <lineage>
        <taxon>Bacteria</taxon>
        <taxon>Bacillati</taxon>
        <taxon>Actinomycetota</taxon>
        <taxon>Actinomycetes</taxon>
        <taxon>Kitasatosporales</taxon>
        <taxon>Streptomycetaceae</taxon>
        <taxon>Streptomyces</taxon>
    </lineage>
</organism>
<dbReference type="PROSITE" id="PS50937">
    <property type="entry name" value="HTH_MERR_2"/>
    <property type="match status" value="1"/>
</dbReference>
<dbReference type="PANTHER" id="PTHR30204:SF69">
    <property type="entry name" value="MERR-FAMILY TRANSCRIPTIONAL REGULATOR"/>
    <property type="match status" value="1"/>
</dbReference>
<keyword evidence="2" id="KW-0805">Transcription regulation</keyword>
<evidence type="ECO:0000256" key="1">
    <source>
        <dbReference type="ARBA" id="ARBA00022491"/>
    </source>
</evidence>
<dbReference type="SUPFAM" id="SSF46955">
    <property type="entry name" value="Putative DNA-binding domain"/>
    <property type="match status" value="1"/>
</dbReference>
<evidence type="ECO:0000313" key="6">
    <source>
        <dbReference type="EMBL" id="GAA3063533.1"/>
    </source>
</evidence>
<feature type="domain" description="HTH merR-type" evidence="5">
    <location>
        <begin position="20"/>
        <end position="90"/>
    </location>
</feature>
<sequence>MNEARALRGRHTEESATDRVLSVQEVSRITGLSGWTLRYYEKIGLIDPIARDASSGHRAYTRADLARIESLAHLRAAGLAIEEMRALMAARGHAPETVAMKIGMLAAHGEALEEEIRRLAARKHYIDNRVGYWRAVQAGDDAEAERLEAQGQLLGEQLS</sequence>
<protein>
    <recommendedName>
        <fullName evidence="5">HTH merR-type domain-containing protein</fullName>
    </recommendedName>
</protein>
<dbReference type="InterPro" id="IPR009061">
    <property type="entry name" value="DNA-bd_dom_put_sf"/>
</dbReference>
<evidence type="ECO:0000313" key="7">
    <source>
        <dbReference type="Proteomes" id="UP001501532"/>
    </source>
</evidence>
<dbReference type="EMBL" id="BAAAUF010000052">
    <property type="protein sequence ID" value="GAA3063533.1"/>
    <property type="molecule type" value="Genomic_DNA"/>
</dbReference>
<comment type="caution">
    <text evidence="6">The sequence shown here is derived from an EMBL/GenBank/DDBJ whole genome shotgun (WGS) entry which is preliminary data.</text>
</comment>
<evidence type="ECO:0000256" key="3">
    <source>
        <dbReference type="ARBA" id="ARBA00023125"/>
    </source>
</evidence>
<dbReference type="Proteomes" id="UP001501532">
    <property type="component" value="Unassembled WGS sequence"/>
</dbReference>
<keyword evidence="1" id="KW-0678">Repressor</keyword>
<keyword evidence="4" id="KW-0804">Transcription</keyword>
<accession>A0ABP6LVS8</accession>
<keyword evidence="7" id="KW-1185">Reference proteome</keyword>
<dbReference type="PANTHER" id="PTHR30204">
    <property type="entry name" value="REDOX-CYCLING DRUG-SENSING TRANSCRIPTIONAL ACTIVATOR SOXR"/>
    <property type="match status" value="1"/>
</dbReference>
<gene>
    <name evidence="6" type="ORF">GCM10010448_53520</name>
</gene>
<keyword evidence="3" id="KW-0238">DNA-binding</keyword>
<evidence type="ECO:0000256" key="2">
    <source>
        <dbReference type="ARBA" id="ARBA00023015"/>
    </source>
</evidence>
<dbReference type="RefSeq" id="WP_234519481.1">
    <property type="nucleotide sequence ID" value="NZ_BAAAUF010000052.1"/>
</dbReference>
<dbReference type="Pfam" id="PF13411">
    <property type="entry name" value="MerR_1"/>
    <property type="match status" value="1"/>
</dbReference>
<dbReference type="Gene3D" id="1.10.1660.10">
    <property type="match status" value="1"/>
</dbReference>
<dbReference type="InterPro" id="IPR047057">
    <property type="entry name" value="MerR_fam"/>
</dbReference>